<dbReference type="PROSITE" id="PS50110">
    <property type="entry name" value="RESPONSE_REGULATORY"/>
    <property type="match status" value="1"/>
</dbReference>
<dbReference type="GO" id="GO:0006355">
    <property type="term" value="P:regulation of DNA-templated transcription"/>
    <property type="evidence" value="ECO:0007669"/>
    <property type="project" value="InterPro"/>
</dbReference>
<evidence type="ECO:0000259" key="7">
    <source>
        <dbReference type="PROSITE" id="PS50043"/>
    </source>
</evidence>
<dbReference type="InterPro" id="IPR058245">
    <property type="entry name" value="NreC/VraR/RcsB-like_REC"/>
</dbReference>
<dbReference type="PROSITE" id="PS50043">
    <property type="entry name" value="HTH_LUXR_2"/>
    <property type="match status" value="1"/>
</dbReference>
<evidence type="ECO:0000313" key="10">
    <source>
        <dbReference type="Proteomes" id="UP000195105"/>
    </source>
</evidence>
<dbReference type="SMART" id="SM00448">
    <property type="entry name" value="REC"/>
    <property type="match status" value="1"/>
</dbReference>
<protein>
    <submittedName>
        <fullName evidence="9">DNA-binding response regulator</fullName>
    </submittedName>
</protein>
<dbReference type="GO" id="GO:0003677">
    <property type="term" value="F:DNA binding"/>
    <property type="evidence" value="ECO:0007669"/>
    <property type="project" value="UniProtKB-KW"/>
</dbReference>
<evidence type="ECO:0000256" key="4">
    <source>
        <dbReference type="ARBA" id="ARBA00023163"/>
    </source>
</evidence>
<comment type="caution">
    <text evidence="9">The sequence shown here is derived from an EMBL/GenBank/DDBJ whole genome shotgun (WGS) entry which is preliminary data.</text>
</comment>
<evidence type="ECO:0000313" key="9">
    <source>
        <dbReference type="EMBL" id="OUD03230.1"/>
    </source>
</evidence>
<dbReference type="SUPFAM" id="SSF46894">
    <property type="entry name" value="C-terminal effector domain of the bipartite response regulators"/>
    <property type="match status" value="1"/>
</dbReference>
<dbReference type="PROSITE" id="PS00622">
    <property type="entry name" value="HTH_LUXR_1"/>
    <property type="match status" value="1"/>
</dbReference>
<feature type="compositionally biased region" description="Low complexity" evidence="6">
    <location>
        <begin position="1"/>
        <end position="12"/>
    </location>
</feature>
<evidence type="ECO:0000256" key="1">
    <source>
        <dbReference type="ARBA" id="ARBA00022553"/>
    </source>
</evidence>
<keyword evidence="10" id="KW-1185">Reference proteome</keyword>
<gene>
    <name evidence="9" type="ORF">CA983_10640</name>
</gene>
<sequence length="235" mass="26007">MSTPVTPGSPSTTTPPPIARPPIRVLLADDHTLVRRGVRLILDGEPDLTVVAEAGDGAEAVARARDTDVDLAVLDVAMPRMTGLQAARELSRRLPDLHILILTMYDNEEYFFEALRAGAGGYVLKSVADRDLVEACRAAVRDEPFIYPGAERALVRSYLERLHRGDGLPERPITEREEEILKLVAEGHTSKEIGELLFISAKTVERHRANLLQKLGMRDRLELTRYAIRAGLIEA</sequence>
<keyword evidence="3 9" id="KW-0238">DNA-binding</keyword>
<evidence type="ECO:0000256" key="3">
    <source>
        <dbReference type="ARBA" id="ARBA00023125"/>
    </source>
</evidence>
<proteinExistence type="predicted"/>
<evidence type="ECO:0000259" key="8">
    <source>
        <dbReference type="PROSITE" id="PS50110"/>
    </source>
</evidence>
<reference evidence="9 10" key="1">
    <citation type="submission" date="2017-05" db="EMBL/GenBank/DDBJ databases">
        <title>Biotechnological potential of actinobacteria isolated from South African environments.</title>
        <authorList>
            <person name="Le Roes-Hill M."/>
            <person name="Prins A."/>
            <person name="Durrell K.A."/>
        </authorList>
    </citation>
    <scope>NUCLEOTIDE SEQUENCE [LARGE SCALE GENOMIC DNA]</scope>
    <source>
        <strain evidence="9 10">HMC13</strain>
    </source>
</reference>
<dbReference type="InterPro" id="IPR000792">
    <property type="entry name" value="Tscrpt_reg_LuxR_C"/>
</dbReference>
<dbReference type="PANTHER" id="PTHR43214:SF24">
    <property type="entry name" value="TRANSCRIPTIONAL REGULATORY PROTEIN NARL-RELATED"/>
    <property type="match status" value="1"/>
</dbReference>
<name>A0A243S6M6_9ACTN</name>
<dbReference type="RefSeq" id="WP_086600635.1">
    <property type="nucleotide sequence ID" value="NZ_NGFN01000046.1"/>
</dbReference>
<dbReference type="CDD" id="cd17535">
    <property type="entry name" value="REC_NarL-like"/>
    <property type="match status" value="1"/>
</dbReference>
<evidence type="ECO:0000256" key="6">
    <source>
        <dbReference type="SAM" id="MobiDB-lite"/>
    </source>
</evidence>
<keyword evidence="1 5" id="KW-0597">Phosphoprotein</keyword>
<feature type="region of interest" description="Disordered" evidence="6">
    <location>
        <begin position="1"/>
        <end position="21"/>
    </location>
</feature>
<dbReference type="SUPFAM" id="SSF52172">
    <property type="entry name" value="CheY-like"/>
    <property type="match status" value="1"/>
</dbReference>
<dbReference type="InterPro" id="IPR011006">
    <property type="entry name" value="CheY-like_superfamily"/>
</dbReference>
<dbReference type="InterPro" id="IPR016032">
    <property type="entry name" value="Sig_transdc_resp-reg_C-effctor"/>
</dbReference>
<dbReference type="CDD" id="cd06170">
    <property type="entry name" value="LuxR_C_like"/>
    <property type="match status" value="1"/>
</dbReference>
<feature type="modified residue" description="4-aspartylphosphate" evidence="5">
    <location>
        <position position="75"/>
    </location>
</feature>
<dbReference type="GO" id="GO:0000160">
    <property type="term" value="P:phosphorelay signal transduction system"/>
    <property type="evidence" value="ECO:0007669"/>
    <property type="project" value="InterPro"/>
</dbReference>
<keyword evidence="4" id="KW-0804">Transcription</keyword>
<dbReference type="Proteomes" id="UP000195105">
    <property type="component" value="Unassembled WGS sequence"/>
</dbReference>
<keyword evidence="2" id="KW-0805">Transcription regulation</keyword>
<feature type="domain" description="HTH luxR-type" evidence="7">
    <location>
        <begin position="166"/>
        <end position="231"/>
    </location>
</feature>
<dbReference type="Pfam" id="PF00196">
    <property type="entry name" value="GerE"/>
    <property type="match status" value="1"/>
</dbReference>
<dbReference type="PANTHER" id="PTHR43214">
    <property type="entry name" value="TWO-COMPONENT RESPONSE REGULATOR"/>
    <property type="match status" value="1"/>
</dbReference>
<feature type="domain" description="Response regulatory" evidence="8">
    <location>
        <begin position="24"/>
        <end position="140"/>
    </location>
</feature>
<organism evidence="9 10">
    <name type="scientific">Streptomyces swartbergensis</name>
    <dbReference type="NCBI Taxonomy" id="487165"/>
    <lineage>
        <taxon>Bacteria</taxon>
        <taxon>Bacillati</taxon>
        <taxon>Actinomycetota</taxon>
        <taxon>Actinomycetes</taxon>
        <taxon>Kitasatosporales</taxon>
        <taxon>Streptomycetaceae</taxon>
        <taxon>Streptomyces</taxon>
    </lineage>
</organism>
<evidence type="ECO:0000256" key="2">
    <source>
        <dbReference type="ARBA" id="ARBA00023015"/>
    </source>
</evidence>
<dbReference type="SMART" id="SM00421">
    <property type="entry name" value="HTH_LUXR"/>
    <property type="match status" value="1"/>
</dbReference>
<dbReference type="InterPro" id="IPR039420">
    <property type="entry name" value="WalR-like"/>
</dbReference>
<dbReference type="AlphaFoldDB" id="A0A243S6M6"/>
<dbReference type="InterPro" id="IPR001789">
    <property type="entry name" value="Sig_transdc_resp-reg_receiver"/>
</dbReference>
<evidence type="ECO:0000256" key="5">
    <source>
        <dbReference type="PROSITE-ProRule" id="PRU00169"/>
    </source>
</evidence>
<dbReference type="Pfam" id="PF00072">
    <property type="entry name" value="Response_reg"/>
    <property type="match status" value="1"/>
</dbReference>
<dbReference type="PRINTS" id="PR00038">
    <property type="entry name" value="HTHLUXR"/>
</dbReference>
<accession>A0A243S6M6</accession>
<dbReference type="Gene3D" id="3.40.50.2300">
    <property type="match status" value="1"/>
</dbReference>
<dbReference type="EMBL" id="NGFN01000046">
    <property type="protein sequence ID" value="OUD03230.1"/>
    <property type="molecule type" value="Genomic_DNA"/>
</dbReference>